<dbReference type="AlphaFoldDB" id="A0A9D3WKA0"/>
<dbReference type="EMBL" id="JAIQCV010000001">
    <property type="protein sequence ID" value="KAH1130481.1"/>
    <property type="molecule type" value="Genomic_DNA"/>
</dbReference>
<evidence type="ECO:0008006" key="3">
    <source>
        <dbReference type="Google" id="ProtNLM"/>
    </source>
</evidence>
<gene>
    <name evidence="1" type="ORF">J1N35_001859</name>
</gene>
<sequence length="234" mass="27619">MARYVGKRELRRNDLAQNGQDQREKLVQDRNNDDKFVNDACKEVKMEKRIVQGFVDKEQLWNLQKCLVCESISVCDLKSLNDRIAKIGLREITIRKIQGRHFLVEIPDEELMDMLRQTDWSYLKEFFINIEPWSEKLKINERVVWIEVAGVPLHCWNYETFKRVAGLWGKLVFVGENLTKVFNFEKIELLISITQSKMVDELISLEVGDVHFPIRVKERRLTEMKDVSVSSKTE</sequence>
<keyword evidence="2" id="KW-1185">Reference proteome</keyword>
<name>A0A9D3WKA0_9ROSI</name>
<protein>
    <recommendedName>
        <fullName evidence="3">DUF4283 domain-containing protein</fullName>
    </recommendedName>
</protein>
<dbReference type="PANTHER" id="PTHR34427">
    <property type="entry name" value="DUF4283 DOMAIN PROTEIN"/>
    <property type="match status" value="1"/>
</dbReference>
<dbReference type="OrthoDB" id="1740249at2759"/>
<proteinExistence type="predicted"/>
<evidence type="ECO:0000313" key="1">
    <source>
        <dbReference type="EMBL" id="KAH1130481.1"/>
    </source>
</evidence>
<dbReference type="Proteomes" id="UP000828251">
    <property type="component" value="Unassembled WGS sequence"/>
</dbReference>
<reference evidence="1 2" key="1">
    <citation type="journal article" date="2021" name="Plant Biotechnol. J.">
        <title>Multi-omics assisted identification of the key and species-specific regulatory components of drought-tolerant mechanisms in Gossypium stocksii.</title>
        <authorList>
            <person name="Yu D."/>
            <person name="Ke L."/>
            <person name="Zhang D."/>
            <person name="Wu Y."/>
            <person name="Sun Y."/>
            <person name="Mei J."/>
            <person name="Sun J."/>
            <person name="Sun Y."/>
        </authorList>
    </citation>
    <scope>NUCLEOTIDE SEQUENCE [LARGE SCALE GENOMIC DNA]</scope>
    <source>
        <strain evidence="2">cv. E1</strain>
        <tissue evidence="1">Leaf</tissue>
    </source>
</reference>
<dbReference type="PANTHER" id="PTHR34427:SF5">
    <property type="entry name" value="DUF4283 DOMAIN-CONTAINING PROTEIN"/>
    <property type="match status" value="1"/>
</dbReference>
<organism evidence="1 2">
    <name type="scientific">Gossypium stocksii</name>
    <dbReference type="NCBI Taxonomy" id="47602"/>
    <lineage>
        <taxon>Eukaryota</taxon>
        <taxon>Viridiplantae</taxon>
        <taxon>Streptophyta</taxon>
        <taxon>Embryophyta</taxon>
        <taxon>Tracheophyta</taxon>
        <taxon>Spermatophyta</taxon>
        <taxon>Magnoliopsida</taxon>
        <taxon>eudicotyledons</taxon>
        <taxon>Gunneridae</taxon>
        <taxon>Pentapetalae</taxon>
        <taxon>rosids</taxon>
        <taxon>malvids</taxon>
        <taxon>Malvales</taxon>
        <taxon>Malvaceae</taxon>
        <taxon>Malvoideae</taxon>
        <taxon>Gossypium</taxon>
    </lineage>
</organism>
<evidence type="ECO:0000313" key="2">
    <source>
        <dbReference type="Proteomes" id="UP000828251"/>
    </source>
</evidence>
<accession>A0A9D3WKA0</accession>
<comment type="caution">
    <text evidence="1">The sequence shown here is derived from an EMBL/GenBank/DDBJ whole genome shotgun (WGS) entry which is preliminary data.</text>
</comment>